<protein>
    <submittedName>
        <fullName evidence="2">Uncharacterized protein</fullName>
    </submittedName>
</protein>
<evidence type="ECO:0000313" key="2">
    <source>
        <dbReference type="EMBL" id="VDK81075.1"/>
    </source>
</evidence>
<dbReference type="STRING" id="42156.A0A3P6TJE8"/>
<accession>A0A3P6TJE8</accession>
<dbReference type="OrthoDB" id="5867722at2759"/>
<dbReference type="OMA" id="VEYNTND"/>
<organism evidence="2 3">
    <name type="scientific">Litomosoides sigmodontis</name>
    <name type="common">Filarial nematode worm</name>
    <dbReference type="NCBI Taxonomy" id="42156"/>
    <lineage>
        <taxon>Eukaryota</taxon>
        <taxon>Metazoa</taxon>
        <taxon>Ecdysozoa</taxon>
        <taxon>Nematoda</taxon>
        <taxon>Chromadorea</taxon>
        <taxon>Rhabditida</taxon>
        <taxon>Spirurina</taxon>
        <taxon>Spiruromorpha</taxon>
        <taxon>Filarioidea</taxon>
        <taxon>Onchocercidae</taxon>
        <taxon>Litomosoides</taxon>
    </lineage>
</organism>
<dbReference type="EMBL" id="UYRX01000370">
    <property type="protein sequence ID" value="VDK81075.1"/>
    <property type="molecule type" value="Genomic_DNA"/>
</dbReference>
<gene>
    <name evidence="2" type="ORF">NLS_LOCUS5165</name>
</gene>
<reference evidence="2 3" key="1">
    <citation type="submission" date="2018-08" db="EMBL/GenBank/DDBJ databases">
        <authorList>
            <person name="Laetsch R D."/>
            <person name="Stevens L."/>
            <person name="Kumar S."/>
            <person name="Blaxter L. M."/>
        </authorList>
    </citation>
    <scope>NUCLEOTIDE SEQUENCE [LARGE SCALE GENOMIC DNA]</scope>
</reference>
<evidence type="ECO:0000313" key="3">
    <source>
        <dbReference type="Proteomes" id="UP000277928"/>
    </source>
</evidence>
<name>A0A3P6TJE8_LITSI</name>
<evidence type="ECO:0000256" key="1">
    <source>
        <dbReference type="SAM" id="MobiDB-lite"/>
    </source>
</evidence>
<keyword evidence="3" id="KW-1185">Reference proteome</keyword>
<feature type="region of interest" description="Disordered" evidence="1">
    <location>
        <begin position="108"/>
        <end position="161"/>
    </location>
</feature>
<proteinExistence type="predicted"/>
<dbReference type="AlphaFoldDB" id="A0A3P6TJE8"/>
<feature type="compositionally biased region" description="Basic residues" evidence="1">
    <location>
        <begin position="148"/>
        <end position="159"/>
    </location>
</feature>
<dbReference type="Proteomes" id="UP000277928">
    <property type="component" value="Unassembled WGS sequence"/>
</dbReference>
<sequence length="332" mass="39288">MADILTMRNPFFGLCGDWLKEIRNRKMLSKMKKERNNFTSTLIFHSYYYYASQFFFDSLVIIKEIRCLDLTYLMEQRLRYTKIRDELELPHLMGELRRKCEKCLKISDGEEEKDPESGKSGGGGKSETEEFAGTSKKTAGEKSDSQQQKRRKSRKKAKKSKDLKVLKRFWFKRKSSPPPQNELEQHLHELRMRTRKEMHTLLFLNSAAKETKIKKARKYAALLNKKSKREWFKYLELLEKKHEILGEEAVEYNTNDLMERLERSPELLEAVERLKDMQEPLRDTVMKHSYEIATRMERQFFSLIPGVTGLTTYRNAMICEIARDEAILASLQ</sequence>